<dbReference type="InterPro" id="IPR007612">
    <property type="entry name" value="LOR"/>
</dbReference>
<dbReference type="AlphaFoldDB" id="A0A200R358"/>
<dbReference type="OrthoDB" id="680369at2759"/>
<comment type="caution">
    <text evidence="2">The sequence shown here is derived from an EMBL/GenBank/DDBJ whole genome shotgun (WGS) entry which is preliminary data.</text>
</comment>
<proteinExistence type="inferred from homology"/>
<dbReference type="InParanoid" id="A0A200R358"/>
<keyword evidence="3" id="KW-1185">Reference proteome</keyword>
<dbReference type="InterPro" id="IPR025659">
    <property type="entry name" value="Tubby-like_C"/>
</dbReference>
<comment type="similarity">
    <text evidence="1">Belongs to the LOR family.</text>
</comment>
<evidence type="ECO:0000313" key="3">
    <source>
        <dbReference type="Proteomes" id="UP000195402"/>
    </source>
</evidence>
<evidence type="ECO:0000313" key="2">
    <source>
        <dbReference type="EMBL" id="OVA17154.1"/>
    </source>
</evidence>
<reference evidence="2 3" key="1">
    <citation type="journal article" date="2017" name="Mol. Plant">
        <title>The Genome of Medicinal Plant Macleaya cordata Provides New Insights into Benzylisoquinoline Alkaloids Metabolism.</title>
        <authorList>
            <person name="Liu X."/>
            <person name="Liu Y."/>
            <person name="Huang P."/>
            <person name="Ma Y."/>
            <person name="Qing Z."/>
            <person name="Tang Q."/>
            <person name="Cao H."/>
            <person name="Cheng P."/>
            <person name="Zheng Y."/>
            <person name="Yuan Z."/>
            <person name="Zhou Y."/>
            <person name="Liu J."/>
            <person name="Tang Z."/>
            <person name="Zhuo Y."/>
            <person name="Zhang Y."/>
            <person name="Yu L."/>
            <person name="Huang J."/>
            <person name="Yang P."/>
            <person name="Peng Q."/>
            <person name="Zhang J."/>
            <person name="Jiang W."/>
            <person name="Zhang Z."/>
            <person name="Lin K."/>
            <person name="Ro D.K."/>
            <person name="Chen X."/>
            <person name="Xiong X."/>
            <person name="Shang Y."/>
            <person name="Huang S."/>
            <person name="Zeng J."/>
        </authorList>
    </citation>
    <scope>NUCLEOTIDE SEQUENCE [LARGE SCALE GENOMIC DNA]</scope>
    <source>
        <strain evidence="3">cv. BLH2017</strain>
        <tissue evidence="2">Root</tissue>
    </source>
</reference>
<dbReference type="PANTHER" id="PTHR31087">
    <property type="match status" value="1"/>
</dbReference>
<protein>
    <submittedName>
        <fullName evidence="2">LURP1-like domain</fullName>
    </submittedName>
</protein>
<dbReference type="Pfam" id="PF04525">
    <property type="entry name" value="LOR"/>
    <property type="match status" value="1"/>
</dbReference>
<dbReference type="STRING" id="56857.A0A200R358"/>
<name>A0A200R358_MACCD</name>
<dbReference type="Proteomes" id="UP000195402">
    <property type="component" value="Unassembled WGS sequence"/>
</dbReference>
<gene>
    <name evidence="2" type="ORF">BVC80_9045g52</name>
</gene>
<sequence length="219" mass="25043">MSRIHPTENRPTDETPLKEIVHHDCPSILTVWKKSSMSFQGTDGFTVFNHEGKLVFRVDNYSRTNRCLIGGLVLMDGAGRALMTLRPQILSMQYQWHGFKGEDKCRKGPRTPVFSMRRRSVLGRSNDEAEVFMGNNNSTISLPDFRIEGSFRRRRCRITGPNGEKVAEISRKKVNTTIVLSDDVFNLVVQPGFDSELIMAFVIIMDRIYRKPFTPILCT</sequence>
<evidence type="ECO:0000256" key="1">
    <source>
        <dbReference type="ARBA" id="ARBA00005437"/>
    </source>
</evidence>
<accession>A0A200R358</accession>
<dbReference type="PANTHER" id="PTHR31087:SF95">
    <property type="entry name" value="EXPRESSED PROTEIN"/>
    <property type="match status" value="1"/>
</dbReference>
<organism evidence="2 3">
    <name type="scientific">Macleaya cordata</name>
    <name type="common">Five-seeded plume-poppy</name>
    <name type="synonym">Bocconia cordata</name>
    <dbReference type="NCBI Taxonomy" id="56857"/>
    <lineage>
        <taxon>Eukaryota</taxon>
        <taxon>Viridiplantae</taxon>
        <taxon>Streptophyta</taxon>
        <taxon>Embryophyta</taxon>
        <taxon>Tracheophyta</taxon>
        <taxon>Spermatophyta</taxon>
        <taxon>Magnoliopsida</taxon>
        <taxon>Ranunculales</taxon>
        <taxon>Papaveraceae</taxon>
        <taxon>Papaveroideae</taxon>
        <taxon>Macleaya</taxon>
    </lineage>
</organism>
<dbReference type="EMBL" id="MVGT01000452">
    <property type="protein sequence ID" value="OVA17154.1"/>
    <property type="molecule type" value="Genomic_DNA"/>
</dbReference>
<dbReference type="Gene3D" id="2.40.160.200">
    <property type="entry name" value="LURP1-related"/>
    <property type="match status" value="1"/>
</dbReference>
<dbReference type="SUPFAM" id="SSF54518">
    <property type="entry name" value="Tubby C-terminal domain-like"/>
    <property type="match status" value="1"/>
</dbReference>
<dbReference type="OMA" id="NCYTAPE"/>
<dbReference type="InterPro" id="IPR038595">
    <property type="entry name" value="LOR_sf"/>
</dbReference>